<dbReference type="GO" id="GO:0003700">
    <property type="term" value="F:DNA-binding transcription factor activity"/>
    <property type="evidence" value="ECO:0007669"/>
    <property type="project" value="TreeGrafter"/>
</dbReference>
<dbReference type="PANTHER" id="PTHR46797">
    <property type="entry name" value="HTH-TYPE TRANSCRIPTIONAL REGULATOR"/>
    <property type="match status" value="1"/>
</dbReference>
<dbReference type="PANTHER" id="PTHR46797:SF1">
    <property type="entry name" value="METHYLPHOSPHONATE SYNTHASE"/>
    <property type="match status" value="1"/>
</dbReference>
<evidence type="ECO:0000256" key="1">
    <source>
        <dbReference type="ARBA" id="ARBA00023125"/>
    </source>
</evidence>
<organism evidence="3">
    <name type="scientific">bioreactor metagenome</name>
    <dbReference type="NCBI Taxonomy" id="1076179"/>
    <lineage>
        <taxon>unclassified sequences</taxon>
        <taxon>metagenomes</taxon>
        <taxon>ecological metagenomes</taxon>
    </lineage>
</organism>
<evidence type="ECO:0000313" key="3">
    <source>
        <dbReference type="EMBL" id="MPM00309.1"/>
    </source>
</evidence>
<dbReference type="EMBL" id="VSSQ01000721">
    <property type="protein sequence ID" value="MPM00309.1"/>
    <property type="molecule type" value="Genomic_DNA"/>
</dbReference>
<keyword evidence="1" id="KW-0238">DNA-binding</keyword>
<dbReference type="GO" id="GO:0003677">
    <property type="term" value="F:DNA binding"/>
    <property type="evidence" value="ECO:0007669"/>
    <property type="project" value="UniProtKB-KW"/>
</dbReference>
<dbReference type="Pfam" id="PF01381">
    <property type="entry name" value="HTH_3"/>
    <property type="match status" value="1"/>
</dbReference>
<dbReference type="GO" id="GO:0005829">
    <property type="term" value="C:cytosol"/>
    <property type="evidence" value="ECO:0007669"/>
    <property type="project" value="TreeGrafter"/>
</dbReference>
<proteinExistence type="predicted"/>
<dbReference type="PROSITE" id="PS50943">
    <property type="entry name" value="HTH_CROC1"/>
    <property type="match status" value="1"/>
</dbReference>
<comment type="caution">
    <text evidence="3">The sequence shown here is derived from an EMBL/GenBank/DDBJ whole genome shotgun (WGS) entry which is preliminary data.</text>
</comment>
<dbReference type="SMART" id="SM00530">
    <property type="entry name" value="HTH_XRE"/>
    <property type="match status" value="1"/>
</dbReference>
<gene>
    <name evidence="3" type="ORF">SDC9_46533</name>
</gene>
<dbReference type="Gene3D" id="1.10.260.40">
    <property type="entry name" value="lambda repressor-like DNA-binding domains"/>
    <property type="match status" value="1"/>
</dbReference>
<name>A0A644W9P9_9ZZZZ</name>
<accession>A0A644W9P9</accession>
<sequence>MSGPLPGVSAKIQPGMDFFFARHLTVPRATFSQNLARIRKQRGLSQSDLAERAGLSRRIINHYETQAVQPPIDKIEAIAEALGIKPLQLLDPSPKTTEKDAALDLTDIDPRSVKKLKDILSLPTEDRNILYRDCLVLNHCRSTGRDKNQ</sequence>
<dbReference type="InterPro" id="IPR010982">
    <property type="entry name" value="Lambda_DNA-bd_dom_sf"/>
</dbReference>
<evidence type="ECO:0000259" key="2">
    <source>
        <dbReference type="PROSITE" id="PS50943"/>
    </source>
</evidence>
<dbReference type="InterPro" id="IPR001387">
    <property type="entry name" value="Cro/C1-type_HTH"/>
</dbReference>
<dbReference type="AlphaFoldDB" id="A0A644W9P9"/>
<protein>
    <recommendedName>
        <fullName evidence="2">HTH cro/C1-type domain-containing protein</fullName>
    </recommendedName>
</protein>
<reference evidence="3" key="1">
    <citation type="submission" date="2019-08" db="EMBL/GenBank/DDBJ databases">
        <authorList>
            <person name="Kucharzyk K."/>
            <person name="Murdoch R.W."/>
            <person name="Higgins S."/>
            <person name="Loffler F."/>
        </authorList>
    </citation>
    <scope>NUCLEOTIDE SEQUENCE</scope>
</reference>
<dbReference type="SUPFAM" id="SSF47413">
    <property type="entry name" value="lambda repressor-like DNA-binding domains"/>
    <property type="match status" value="1"/>
</dbReference>
<dbReference type="CDD" id="cd00093">
    <property type="entry name" value="HTH_XRE"/>
    <property type="match status" value="1"/>
</dbReference>
<dbReference type="InterPro" id="IPR050807">
    <property type="entry name" value="TransReg_Diox_bact_type"/>
</dbReference>
<feature type="domain" description="HTH cro/C1-type" evidence="2">
    <location>
        <begin position="35"/>
        <end position="89"/>
    </location>
</feature>